<dbReference type="HOGENOM" id="CLU_488991_0_0_11"/>
<dbReference type="InterPro" id="IPR000883">
    <property type="entry name" value="Cyt_C_Oxase_1"/>
</dbReference>
<dbReference type="EMBL" id="CANL01000040">
    <property type="protein sequence ID" value="CCM64746.1"/>
    <property type="molecule type" value="Genomic_DNA"/>
</dbReference>
<feature type="transmembrane region" description="Helical" evidence="4">
    <location>
        <begin position="392"/>
        <end position="412"/>
    </location>
</feature>
<feature type="transmembrane region" description="Helical" evidence="4">
    <location>
        <begin position="55"/>
        <end position="75"/>
    </location>
</feature>
<dbReference type="RefSeq" id="WP_012229014.1">
    <property type="nucleotide sequence ID" value="NZ_HG422565.1"/>
</dbReference>
<dbReference type="InterPro" id="IPR036927">
    <property type="entry name" value="Cyt_c_oxase-like_su1_sf"/>
</dbReference>
<dbReference type="Gene3D" id="1.20.210.10">
    <property type="entry name" value="Cytochrome c oxidase-like, subunit I domain"/>
    <property type="match status" value="1"/>
</dbReference>
<evidence type="ECO:0000313" key="7">
    <source>
        <dbReference type="Proteomes" id="UP000018291"/>
    </source>
</evidence>
<evidence type="ECO:0000259" key="5">
    <source>
        <dbReference type="PROSITE" id="PS50855"/>
    </source>
</evidence>
<comment type="caution">
    <text evidence="6">The sequence shown here is derived from an EMBL/GenBank/DDBJ whole genome shotgun (WGS) entry which is preliminary data.</text>
</comment>
<dbReference type="Proteomes" id="UP000018291">
    <property type="component" value="Unassembled WGS sequence"/>
</dbReference>
<dbReference type="PROSITE" id="PS50855">
    <property type="entry name" value="COX1"/>
    <property type="match status" value="1"/>
</dbReference>
<feature type="transmembrane region" description="Helical" evidence="4">
    <location>
        <begin position="201"/>
        <end position="227"/>
    </location>
</feature>
<evidence type="ECO:0000256" key="1">
    <source>
        <dbReference type="ARBA" id="ARBA00022660"/>
    </source>
</evidence>
<dbReference type="InterPro" id="IPR023616">
    <property type="entry name" value="Cyt_c_oxase-like_su1_dom"/>
</dbReference>
<feature type="transmembrane region" description="Helical" evidence="4">
    <location>
        <begin position="460"/>
        <end position="484"/>
    </location>
</feature>
<dbReference type="GO" id="GO:0009060">
    <property type="term" value="P:aerobic respiration"/>
    <property type="evidence" value="ECO:0007669"/>
    <property type="project" value="InterPro"/>
</dbReference>
<feature type="region of interest" description="Disordered" evidence="3">
    <location>
        <begin position="490"/>
        <end position="520"/>
    </location>
</feature>
<dbReference type="eggNOG" id="COG0843">
    <property type="taxonomic scope" value="Bacteria"/>
</dbReference>
<keyword evidence="7" id="KW-1185">Reference proteome</keyword>
<keyword evidence="2" id="KW-0249">Electron transport</keyword>
<keyword evidence="4" id="KW-0812">Transmembrane</keyword>
<feature type="transmembrane region" description="Helical" evidence="4">
    <location>
        <begin position="281"/>
        <end position="299"/>
    </location>
</feature>
<organism evidence="6 7">
    <name type="scientific">Candidatus Neomicrothrix parvicella RN1</name>
    <dbReference type="NCBI Taxonomy" id="1229780"/>
    <lineage>
        <taxon>Bacteria</taxon>
        <taxon>Bacillati</taxon>
        <taxon>Actinomycetota</taxon>
        <taxon>Acidimicrobiia</taxon>
        <taxon>Acidimicrobiales</taxon>
        <taxon>Microthrixaceae</taxon>
        <taxon>Candidatus Neomicrothrix</taxon>
    </lineage>
</organism>
<keyword evidence="1" id="KW-0679">Respiratory chain</keyword>
<keyword evidence="4" id="KW-1133">Transmembrane helix</keyword>
<evidence type="ECO:0000256" key="3">
    <source>
        <dbReference type="SAM" id="MobiDB-lite"/>
    </source>
</evidence>
<dbReference type="PANTHER" id="PTHR10422">
    <property type="entry name" value="CYTOCHROME C OXIDASE SUBUNIT 1"/>
    <property type="match status" value="1"/>
</dbReference>
<proteinExistence type="predicted"/>
<dbReference type="PRINTS" id="PR01165">
    <property type="entry name" value="CYCOXIDASEI"/>
</dbReference>
<protein>
    <recommendedName>
        <fullName evidence="5">Cytochrome oxidase subunit I profile domain-containing protein</fullName>
    </recommendedName>
</protein>
<feature type="transmembrane region" description="Helical" evidence="4">
    <location>
        <begin position="95"/>
        <end position="116"/>
    </location>
</feature>
<dbReference type="OrthoDB" id="5166161at2"/>
<dbReference type="SUPFAM" id="SSF81442">
    <property type="entry name" value="Cytochrome c oxidase subunit I-like"/>
    <property type="match status" value="1"/>
</dbReference>
<name>R4Z5U3_9ACTN</name>
<accession>R4Z5U3</accession>
<evidence type="ECO:0000313" key="6">
    <source>
        <dbReference type="EMBL" id="CCM64746.1"/>
    </source>
</evidence>
<feature type="transmembrane region" description="Helical" evidence="4">
    <location>
        <begin position="424"/>
        <end position="448"/>
    </location>
</feature>
<dbReference type="STRING" id="1229780.BN381_450057"/>
<sequence length="544" mass="54408">MAVTDTTVEAPPAAPPALAAAKPESRPQAAAAELTAIEHYLGAVDHKRLGRRFTLAALLVTAGLFVARAVGWAGANSADPLLGTWSVQVRQSADIAVIVLGVMALIVGLAIYVVPLQVGARGISFPRLVALSYYSWLISTVLYAVSILGDGGLGGNSYEMGRLGIFSLAAGAVSLLGGMIAVMTTVLTLRAPGMTLARTPMFAYSMLVSGALWLATVPAIVAVGVLMQANRAEAGAIKIGAVADLRFLGWQPAIWIIAIPVIGLAVDVLPVATGARLMQRFVFRGLIVVLGVASFGVWAVDPNLAVNTFVWAALAVLALVAVLATLAGLLPQLRRLSGAPAAPDALVGVLAALGLLALAGIVGTLAALNTYGGGEDGLLGLPAVNGLIDGQSNMILGGAVAGLLAALAFWGVKFTGSMPAKGAAAGMALLAALGGLLAGVGGVIDAVASIDGGAGAPETAGWLIAAGSVLLALSVLGAAGGLAAGLRGGESDGPVDPFDGHTLEWLTSSPPSTNNFDDELPEVVSASPLLDAREASGTAEGSEQ</sequence>
<dbReference type="GO" id="GO:0016020">
    <property type="term" value="C:membrane"/>
    <property type="evidence" value="ECO:0007669"/>
    <property type="project" value="InterPro"/>
</dbReference>
<dbReference type="GO" id="GO:0004129">
    <property type="term" value="F:cytochrome-c oxidase activity"/>
    <property type="evidence" value="ECO:0007669"/>
    <property type="project" value="InterPro"/>
</dbReference>
<dbReference type="AlphaFoldDB" id="R4Z5U3"/>
<feature type="transmembrane region" description="Helical" evidence="4">
    <location>
        <begin position="128"/>
        <end position="145"/>
    </location>
</feature>
<feature type="transmembrane region" description="Helical" evidence="4">
    <location>
        <begin position="247"/>
        <end position="269"/>
    </location>
</feature>
<reference evidence="6 7" key="1">
    <citation type="journal article" date="2013" name="ISME J.">
        <title>Metabolic model for the filamentous 'Candidatus Microthrix parvicella' based on genomic and metagenomic analyses.</title>
        <authorList>
            <person name="Jon McIlroy S."/>
            <person name="Kristiansen R."/>
            <person name="Albertsen M."/>
            <person name="Michael Karst S."/>
            <person name="Rossetti S."/>
            <person name="Lund Nielsen J."/>
            <person name="Tandoi V."/>
            <person name="James Seviour R."/>
            <person name="Nielsen P.H."/>
        </authorList>
    </citation>
    <scope>NUCLEOTIDE SEQUENCE [LARGE SCALE GENOMIC DNA]</scope>
    <source>
        <strain evidence="6 7">RN1</strain>
    </source>
</reference>
<feature type="compositionally biased region" description="Polar residues" evidence="3">
    <location>
        <begin position="505"/>
        <end position="515"/>
    </location>
</feature>
<feature type="transmembrane region" description="Helical" evidence="4">
    <location>
        <begin position="345"/>
        <end position="372"/>
    </location>
</feature>
<keyword evidence="4" id="KW-0472">Membrane</keyword>
<dbReference type="GO" id="GO:0020037">
    <property type="term" value="F:heme binding"/>
    <property type="evidence" value="ECO:0007669"/>
    <property type="project" value="InterPro"/>
</dbReference>
<evidence type="ECO:0000256" key="2">
    <source>
        <dbReference type="ARBA" id="ARBA00022982"/>
    </source>
</evidence>
<keyword evidence="1" id="KW-0813">Transport</keyword>
<feature type="transmembrane region" description="Helical" evidence="4">
    <location>
        <begin position="311"/>
        <end position="333"/>
    </location>
</feature>
<feature type="region of interest" description="Disordered" evidence="3">
    <location>
        <begin position="1"/>
        <end position="23"/>
    </location>
</feature>
<evidence type="ECO:0000256" key="4">
    <source>
        <dbReference type="SAM" id="Phobius"/>
    </source>
</evidence>
<feature type="domain" description="Cytochrome oxidase subunit I profile" evidence="5">
    <location>
        <begin position="40"/>
        <end position="524"/>
    </location>
</feature>
<feature type="transmembrane region" description="Helical" evidence="4">
    <location>
        <begin position="165"/>
        <end position="189"/>
    </location>
</feature>
<gene>
    <name evidence="6" type="ORF">BN381_450057</name>
</gene>
<dbReference type="Pfam" id="PF00115">
    <property type="entry name" value="COX1"/>
    <property type="match status" value="1"/>
</dbReference>